<dbReference type="SUPFAM" id="SSF109604">
    <property type="entry name" value="HD-domain/PDEase-like"/>
    <property type="match status" value="1"/>
</dbReference>
<evidence type="ECO:0000256" key="3">
    <source>
        <dbReference type="ARBA" id="ARBA00001941"/>
    </source>
</evidence>
<evidence type="ECO:0000256" key="7">
    <source>
        <dbReference type="ARBA" id="ARBA00022801"/>
    </source>
</evidence>
<evidence type="ECO:0000313" key="9">
    <source>
        <dbReference type="EMBL" id="MCX2723348.1"/>
    </source>
</evidence>
<evidence type="ECO:0000256" key="6">
    <source>
        <dbReference type="ARBA" id="ARBA00022723"/>
    </source>
</evidence>
<dbReference type="EMBL" id="JAPEVI010000003">
    <property type="protein sequence ID" value="MCX2723348.1"/>
    <property type="molecule type" value="Genomic_DNA"/>
</dbReference>
<dbReference type="PANTHER" id="PTHR11845:SF13">
    <property type="entry name" value="5'-DEOXYNUCLEOTIDASE HDDC2"/>
    <property type="match status" value="1"/>
</dbReference>
<keyword evidence="10" id="KW-1185">Reference proteome</keyword>
<dbReference type="Proteomes" id="UP001300261">
    <property type="component" value="Unassembled WGS sequence"/>
</dbReference>
<comment type="catalytic activity">
    <reaction evidence="1">
        <text>a 2'-deoxyribonucleoside 5'-phosphate + H2O = a 2'-deoxyribonucleoside + phosphate</text>
        <dbReference type="Rhea" id="RHEA:36167"/>
        <dbReference type="ChEBI" id="CHEBI:15377"/>
        <dbReference type="ChEBI" id="CHEBI:18274"/>
        <dbReference type="ChEBI" id="CHEBI:43474"/>
        <dbReference type="ChEBI" id="CHEBI:65317"/>
        <dbReference type="EC" id="3.1.3.89"/>
    </reaction>
</comment>
<reference evidence="9 10" key="1">
    <citation type="journal article" date="2016" name="Int. J. Syst. Evol. Microbiol.">
        <title>Labrenzia salina sp. nov., isolated from the rhizosphere of the halophyte Arthrocnemum macrostachyum.</title>
        <authorList>
            <person name="Camacho M."/>
            <person name="Redondo-Gomez S."/>
            <person name="Rodriguez-Llorente I."/>
            <person name="Rohde M."/>
            <person name="Sproer C."/>
            <person name="Schumann P."/>
            <person name="Klenk H.P."/>
            <person name="Montero-Calasanz M.D.C."/>
        </authorList>
    </citation>
    <scope>NUCLEOTIDE SEQUENCE [LARGE SCALE GENOMIC DNA]</scope>
    <source>
        <strain evidence="9 10">DSM 29163</strain>
    </source>
</reference>
<evidence type="ECO:0000259" key="8">
    <source>
        <dbReference type="SMART" id="SM00471"/>
    </source>
</evidence>
<dbReference type="Gene3D" id="1.10.3210.10">
    <property type="entry name" value="Hypothetical protein af1432"/>
    <property type="match status" value="1"/>
</dbReference>
<accession>A0ABT3R2C9</accession>
<comment type="cofactor">
    <cofactor evidence="2">
        <name>Mn(2+)</name>
        <dbReference type="ChEBI" id="CHEBI:29035"/>
    </cofactor>
</comment>
<proteinExistence type="predicted"/>
<comment type="caution">
    <text evidence="9">The sequence shown here is derived from an EMBL/GenBank/DDBJ whole genome shotgun (WGS) entry which is preliminary data.</text>
</comment>
<evidence type="ECO:0000313" key="10">
    <source>
        <dbReference type="Proteomes" id="UP001300261"/>
    </source>
</evidence>
<evidence type="ECO:0000256" key="2">
    <source>
        <dbReference type="ARBA" id="ARBA00001936"/>
    </source>
</evidence>
<dbReference type="InterPro" id="IPR006674">
    <property type="entry name" value="HD_domain"/>
</dbReference>
<evidence type="ECO:0000256" key="5">
    <source>
        <dbReference type="ARBA" id="ARBA00012964"/>
    </source>
</evidence>
<comment type="cofactor">
    <cofactor evidence="3">
        <name>Co(2+)</name>
        <dbReference type="ChEBI" id="CHEBI:48828"/>
    </cofactor>
</comment>
<dbReference type="RefSeq" id="WP_265963130.1">
    <property type="nucleotide sequence ID" value="NZ_JAPEVI010000003.1"/>
</dbReference>
<keyword evidence="7" id="KW-0378">Hydrolase</keyword>
<name>A0ABT3R2C9_9HYPH</name>
<evidence type="ECO:0000256" key="1">
    <source>
        <dbReference type="ARBA" id="ARBA00001638"/>
    </source>
</evidence>
<dbReference type="SMART" id="SM00471">
    <property type="entry name" value="HDc"/>
    <property type="match status" value="1"/>
</dbReference>
<sequence>MNDKRLTGILEFLQAAEQLKDTIRSGSTRKGRPESTAEHSWRLALLVLLLERDLRGVDFPKLLKLCLVHDLGEAISGDIPAPDQKPGDDRQERERRDFQTLCAPLPRDLAESLTALWDEYAQAQTVEARFAKALDKTETILQHQLMPPPSVGFYEFNLTYGREHTDYHPLTRQIRQQADEGTLALIRSLESKPA</sequence>
<dbReference type="InterPro" id="IPR003607">
    <property type="entry name" value="HD/PDEase_dom"/>
</dbReference>
<evidence type="ECO:0000256" key="4">
    <source>
        <dbReference type="ARBA" id="ARBA00011738"/>
    </source>
</evidence>
<keyword evidence="6" id="KW-0479">Metal-binding</keyword>
<dbReference type="PANTHER" id="PTHR11845">
    <property type="entry name" value="5'-DEOXYNUCLEOTIDASE HDDC2"/>
    <property type="match status" value="1"/>
</dbReference>
<dbReference type="Pfam" id="PF13023">
    <property type="entry name" value="HD_3"/>
    <property type="match status" value="1"/>
</dbReference>
<protein>
    <recommendedName>
        <fullName evidence="5">5'-deoxynucleotidase</fullName>
        <ecNumber evidence="5">3.1.3.89</ecNumber>
    </recommendedName>
</protein>
<gene>
    <name evidence="9" type="ORF">ON753_13350</name>
</gene>
<dbReference type="EC" id="3.1.3.89" evidence="5"/>
<dbReference type="InterPro" id="IPR039356">
    <property type="entry name" value="YfbR/HDDC2"/>
</dbReference>
<feature type="domain" description="HD/PDEase" evidence="8">
    <location>
        <begin position="32"/>
        <end position="149"/>
    </location>
</feature>
<organism evidence="9 10">
    <name type="scientific">Roseibium salinum</name>
    <dbReference type="NCBI Taxonomy" id="1604349"/>
    <lineage>
        <taxon>Bacteria</taxon>
        <taxon>Pseudomonadati</taxon>
        <taxon>Pseudomonadota</taxon>
        <taxon>Alphaproteobacteria</taxon>
        <taxon>Hyphomicrobiales</taxon>
        <taxon>Stappiaceae</taxon>
        <taxon>Roseibium</taxon>
    </lineage>
</organism>
<comment type="subunit">
    <text evidence="4">Homodimer.</text>
</comment>